<proteinExistence type="predicted"/>
<organism evidence="1 2">
    <name type="scientific">Dermatophagoides farinae</name>
    <name type="common">American house dust mite</name>
    <dbReference type="NCBI Taxonomy" id="6954"/>
    <lineage>
        <taxon>Eukaryota</taxon>
        <taxon>Metazoa</taxon>
        <taxon>Ecdysozoa</taxon>
        <taxon>Arthropoda</taxon>
        <taxon>Chelicerata</taxon>
        <taxon>Arachnida</taxon>
        <taxon>Acari</taxon>
        <taxon>Acariformes</taxon>
        <taxon>Sarcoptiformes</taxon>
        <taxon>Astigmata</taxon>
        <taxon>Psoroptidia</taxon>
        <taxon>Analgoidea</taxon>
        <taxon>Pyroglyphidae</taxon>
        <taxon>Dermatophagoidinae</taxon>
        <taxon>Dermatophagoides</taxon>
    </lineage>
</organism>
<dbReference type="Proteomes" id="UP000790347">
    <property type="component" value="Unassembled WGS sequence"/>
</dbReference>
<evidence type="ECO:0000313" key="2">
    <source>
        <dbReference type="Proteomes" id="UP000790347"/>
    </source>
</evidence>
<protein>
    <submittedName>
        <fullName evidence="1">Uncharacterized protein</fullName>
    </submittedName>
</protein>
<accession>A0A922L765</accession>
<dbReference type="EMBL" id="ASGP02000003">
    <property type="protein sequence ID" value="KAH9518039.1"/>
    <property type="molecule type" value="Genomic_DNA"/>
</dbReference>
<comment type="caution">
    <text evidence="1">The sequence shown here is derived from an EMBL/GenBank/DDBJ whole genome shotgun (WGS) entry which is preliminary data.</text>
</comment>
<keyword evidence="2" id="KW-1185">Reference proteome</keyword>
<reference evidence="1" key="2">
    <citation type="journal article" date="2022" name="Res Sq">
        <title>Comparative Genomics Reveals Insights into the Divergent Evolution of Astigmatic Mites and Household Pest Adaptations.</title>
        <authorList>
            <person name="Xiong Q."/>
            <person name="Wan A.T.-Y."/>
            <person name="Liu X.-Y."/>
            <person name="Fung C.S.-H."/>
            <person name="Xiao X."/>
            <person name="Malainual N."/>
            <person name="Hou J."/>
            <person name="Wang L."/>
            <person name="Wang M."/>
            <person name="Yang K."/>
            <person name="Cui Y."/>
            <person name="Leung E."/>
            <person name="Nong W."/>
            <person name="Shin S.-K."/>
            <person name="Au S."/>
            <person name="Jeong K.Y."/>
            <person name="Chew F.T."/>
            <person name="Hui J."/>
            <person name="Leung T.F."/>
            <person name="Tungtrongchitr A."/>
            <person name="Zhong N."/>
            <person name="Liu Z."/>
            <person name="Tsui S."/>
        </authorList>
    </citation>
    <scope>NUCLEOTIDE SEQUENCE</scope>
    <source>
        <strain evidence="1">Derf</strain>
        <tissue evidence="1">Whole organism</tissue>
    </source>
</reference>
<gene>
    <name evidence="1" type="ORF">DERF_008642</name>
</gene>
<dbReference type="AlphaFoldDB" id="A0A922L765"/>
<reference evidence="1" key="1">
    <citation type="submission" date="2013-05" db="EMBL/GenBank/DDBJ databases">
        <authorList>
            <person name="Yim A.K.Y."/>
            <person name="Chan T.F."/>
            <person name="Ji K.M."/>
            <person name="Liu X.Y."/>
            <person name="Zhou J.W."/>
            <person name="Li R.Q."/>
            <person name="Yang K.Y."/>
            <person name="Li J."/>
            <person name="Li M."/>
            <person name="Law P.T.W."/>
            <person name="Wu Y.L."/>
            <person name="Cai Z.L."/>
            <person name="Qin H."/>
            <person name="Bao Y."/>
            <person name="Leung R.K.K."/>
            <person name="Ng P.K.S."/>
            <person name="Zou J."/>
            <person name="Zhong X.J."/>
            <person name="Ran P.X."/>
            <person name="Zhong N.S."/>
            <person name="Liu Z.G."/>
            <person name="Tsui S.K.W."/>
        </authorList>
    </citation>
    <scope>NUCLEOTIDE SEQUENCE</scope>
    <source>
        <strain evidence="1">Derf</strain>
        <tissue evidence="1">Whole organism</tissue>
    </source>
</reference>
<evidence type="ECO:0000313" key="1">
    <source>
        <dbReference type="EMBL" id="KAH9518039.1"/>
    </source>
</evidence>
<sequence>MENHHLLQGVEEWRIKNFLKIAPFAPNEKLQLQLVQAFFLFDHYNLGFYAGQLVSTWPPLNFYNSNILKLLDIYNINSSTKTFHSISNE</sequence>
<name>A0A922L765_DERFA</name>